<evidence type="ECO:0000313" key="1">
    <source>
        <dbReference type="EMBL" id="OGZ31768.1"/>
    </source>
</evidence>
<reference evidence="1 2" key="1">
    <citation type="journal article" date="2016" name="Nat. Commun.">
        <title>Thousands of microbial genomes shed light on interconnected biogeochemical processes in an aquifer system.</title>
        <authorList>
            <person name="Anantharaman K."/>
            <person name="Brown C.T."/>
            <person name="Hug L.A."/>
            <person name="Sharon I."/>
            <person name="Castelle C.J."/>
            <person name="Probst A.J."/>
            <person name="Thomas B.C."/>
            <person name="Singh A."/>
            <person name="Wilkins M.J."/>
            <person name="Karaoz U."/>
            <person name="Brodie E.L."/>
            <person name="Williams K.H."/>
            <person name="Hubbard S.S."/>
            <person name="Banfield J.F."/>
        </authorList>
    </citation>
    <scope>NUCLEOTIDE SEQUENCE [LARGE SCALE GENOMIC DNA]</scope>
</reference>
<dbReference type="Proteomes" id="UP000176787">
    <property type="component" value="Unassembled WGS sequence"/>
</dbReference>
<accession>A0A1G2F2F4</accession>
<organism evidence="1 2">
    <name type="scientific">Candidatus Niyogibacteria bacterium RIFCSPLOWO2_12_FULL_41_13</name>
    <dbReference type="NCBI Taxonomy" id="1801726"/>
    <lineage>
        <taxon>Bacteria</taxon>
        <taxon>Candidatus Niyogiibacteriota</taxon>
    </lineage>
</organism>
<gene>
    <name evidence="1" type="ORF">A3H02_01750</name>
</gene>
<name>A0A1G2F2F4_9BACT</name>
<sequence>MTTIAMVLWQFCRMARPLLNGQRKIPTTVGKERIMKYSNLNLRTIEAIVNKLGGMDGVKCFLSGELTVKKKERECIFAVWKTIKLGTGLKTADNFRRALKAEGNIIGDWGASKILGRKEFTVAKEETEVDLVAVSIVDDLGFVNGATQKEIYEKAFKLGLKLCPAEVGPQLRLQFKNQPKGEWLLIGMEPIYDSDGDPYVFYVGRGRDGLWLDGYTGDPYDYCNSGDSCWVFVRPRK</sequence>
<comment type="caution">
    <text evidence="1">The sequence shown here is derived from an EMBL/GenBank/DDBJ whole genome shotgun (WGS) entry which is preliminary data.</text>
</comment>
<proteinExistence type="predicted"/>
<dbReference type="AlphaFoldDB" id="A0A1G2F2F4"/>
<protein>
    <submittedName>
        <fullName evidence="1">Uncharacterized protein</fullName>
    </submittedName>
</protein>
<evidence type="ECO:0000313" key="2">
    <source>
        <dbReference type="Proteomes" id="UP000176787"/>
    </source>
</evidence>
<dbReference type="EMBL" id="MHMS01000022">
    <property type="protein sequence ID" value="OGZ31768.1"/>
    <property type="molecule type" value="Genomic_DNA"/>
</dbReference>